<evidence type="ECO:0000259" key="9">
    <source>
        <dbReference type="Pfam" id="PF22692"/>
    </source>
</evidence>
<evidence type="ECO:0000259" key="8">
    <source>
        <dbReference type="Pfam" id="PF07559"/>
    </source>
</evidence>
<dbReference type="PROSITE" id="PS00588">
    <property type="entry name" value="FLAGELLA_BB_ROD"/>
    <property type="match status" value="1"/>
</dbReference>
<feature type="domain" description="Flagellar basal body rod protein N-terminal" evidence="6">
    <location>
        <begin position="7"/>
        <end position="37"/>
    </location>
</feature>
<evidence type="ECO:0000256" key="1">
    <source>
        <dbReference type="ARBA" id="ARBA00004117"/>
    </source>
</evidence>
<name>A0A212L0H4_9HYPH</name>
<dbReference type="GO" id="GO:0005829">
    <property type="term" value="C:cytosol"/>
    <property type="evidence" value="ECO:0007669"/>
    <property type="project" value="TreeGrafter"/>
</dbReference>
<protein>
    <recommendedName>
        <fullName evidence="3 5">Flagellar hook protein FlgE</fullName>
    </recommendedName>
</protein>
<evidence type="ECO:0000313" key="10">
    <source>
        <dbReference type="EMBL" id="SCM71081.1"/>
    </source>
</evidence>
<dbReference type="InterPro" id="IPR001444">
    <property type="entry name" value="Flag_bb_rod_N"/>
</dbReference>
<evidence type="ECO:0000256" key="2">
    <source>
        <dbReference type="ARBA" id="ARBA00009677"/>
    </source>
</evidence>
<dbReference type="GO" id="GO:0009425">
    <property type="term" value="C:bacterial-type flagellum basal body"/>
    <property type="evidence" value="ECO:0007669"/>
    <property type="project" value="UniProtKB-SubCell"/>
</dbReference>
<evidence type="ECO:0000256" key="5">
    <source>
        <dbReference type="RuleBase" id="RU362116"/>
    </source>
</evidence>
<comment type="function">
    <text evidence="5">A flexible structure which links the flagellar filament to the drive apparatus in the basal body.</text>
</comment>
<dbReference type="PANTHER" id="PTHR30435">
    <property type="entry name" value="FLAGELLAR PROTEIN"/>
    <property type="match status" value="1"/>
</dbReference>
<gene>
    <name evidence="10" type="primary">flgE</name>
    <name evidence="10" type="ORF">KL86PLE_100006</name>
</gene>
<dbReference type="PANTHER" id="PTHR30435:SF1">
    <property type="entry name" value="FLAGELLAR HOOK PROTEIN FLGE"/>
    <property type="match status" value="1"/>
</dbReference>
<proteinExistence type="inferred from homology"/>
<evidence type="ECO:0000259" key="7">
    <source>
        <dbReference type="Pfam" id="PF06429"/>
    </source>
</evidence>
<dbReference type="NCBIfam" id="NF004242">
    <property type="entry name" value="PRK05682.2-1"/>
    <property type="match status" value="1"/>
</dbReference>
<dbReference type="Pfam" id="PF00460">
    <property type="entry name" value="Flg_bb_rod"/>
    <property type="match status" value="1"/>
</dbReference>
<reference evidence="10" key="1">
    <citation type="submission" date="2016-08" db="EMBL/GenBank/DDBJ databases">
        <authorList>
            <person name="Seilhamer J.J."/>
        </authorList>
    </citation>
    <scope>NUCLEOTIDE SEQUENCE</scope>
    <source>
        <strain evidence="10">86</strain>
    </source>
</reference>
<keyword evidence="4 5" id="KW-0975">Bacterial flagellum</keyword>
<accession>A0A212L0H4</accession>
<evidence type="ECO:0000256" key="4">
    <source>
        <dbReference type="ARBA" id="ARBA00023143"/>
    </source>
</evidence>
<dbReference type="Pfam" id="PF22692">
    <property type="entry name" value="LlgE_F_G_D1"/>
    <property type="match status" value="1"/>
</dbReference>
<sequence>MSLTGAMNSAVSAMKAQSTALSIISNNLANISTTGYKASSTNFSSLLTSGSTSSASGGVTATKSQNILASGTLVSSSIATNLAVDGDGFFAVTTGDGNIYYTRNGAFTIDDDTGYLTNNGYLLMGWPTDADGNVVGGTTQSNLEIIDTNNLSGYAAATTKASLTGVLPADAEVGDSYTSELELYDSLGTAYTMGVTWTKTGENTWEMSFSSLTSGNGTVEAAPTDTIEITFNADGTLASPSTATLAISGLSDGSAAMSIALGFGTAGASDGLSQYALDSSNTTVDIACTGNGCAYGTLSGVTIDEDGTVYANYSNGMSLSLYKIPLATFANANGLIEMSNSVYALAGTSSGGATYHFAGSGGAGSIQSYRLEESTTDTNTEFSNMIAAQQAYSAASQVISTAKDMFDALLAAVR</sequence>
<dbReference type="Pfam" id="PF06429">
    <property type="entry name" value="Flg_bbr_C"/>
    <property type="match status" value="1"/>
</dbReference>
<dbReference type="InterPro" id="IPR037058">
    <property type="entry name" value="Falgellar_hook_FlgE_sf"/>
</dbReference>
<dbReference type="NCBIfam" id="TIGR03506">
    <property type="entry name" value="FlgEFG_subfam"/>
    <property type="match status" value="1"/>
</dbReference>
<dbReference type="GO" id="GO:0071978">
    <property type="term" value="P:bacterial-type flagellum-dependent swarming motility"/>
    <property type="evidence" value="ECO:0007669"/>
    <property type="project" value="TreeGrafter"/>
</dbReference>
<organism evidence="10">
    <name type="scientific">uncultured Pleomorphomonas sp</name>
    <dbReference type="NCBI Taxonomy" id="442121"/>
    <lineage>
        <taxon>Bacteria</taxon>
        <taxon>Pseudomonadati</taxon>
        <taxon>Pseudomonadota</taxon>
        <taxon>Alphaproteobacteria</taxon>
        <taxon>Hyphomicrobiales</taxon>
        <taxon>Pleomorphomonadaceae</taxon>
        <taxon>Pleomorphomonas</taxon>
        <taxon>environmental samples</taxon>
    </lineage>
</organism>
<feature type="domain" description="Flagellar hook protein FlgE/F/G-like D1" evidence="9">
    <location>
        <begin position="83"/>
        <end position="125"/>
    </location>
</feature>
<dbReference type="InterPro" id="IPR053967">
    <property type="entry name" value="LlgE_F_G-like_D1"/>
</dbReference>
<dbReference type="Pfam" id="PF07559">
    <property type="entry name" value="FlgE_D2"/>
    <property type="match status" value="1"/>
</dbReference>
<dbReference type="Gene3D" id="2.60.98.20">
    <property type="entry name" value="Flagellar hook protein FlgE"/>
    <property type="match status" value="1"/>
</dbReference>
<dbReference type="InterPro" id="IPR019776">
    <property type="entry name" value="Flagellar_basal_body_rod_CS"/>
</dbReference>
<feature type="domain" description="Flagellar basal-body/hook protein C-terminal" evidence="7">
    <location>
        <begin position="368"/>
        <end position="410"/>
    </location>
</feature>
<dbReference type="InterPro" id="IPR037925">
    <property type="entry name" value="FlgE/F/G-like"/>
</dbReference>
<feature type="domain" description="Flagellar hook protein FlgE D2" evidence="8">
    <location>
        <begin position="169"/>
        <end position="285"/>
    </location>
</feature>
<dbReference type="RefSeq" id="WP_288198876.1">
    <property type="nucleotide sequence ID" value="NZ_LT608334.1"/>
</dbReference>
<comment type="subcellular location">
    <subcellularLocation>
        <location evidence="1 5">Bacterial flagellum basal body</location>
    </subcellularLocation>
</comment>
<dbReference type="InterPro" id="IPR020013">
    <property type="entry name" value="Flagellar_FlgE/F/G"/>
</dbReference>
<evidence type="ECO:0000256" key="3">
    <source>
        <dbReference type="ARBA" id="ARBA00019015"/>
    </source>
</evidence>
<dbReference type="AlphaFoldDB" id="A0A212L0H4"/>
<comment type="similarity">
    <text evidence="2 5">Belongs to the flagella basal body rod proteins family.</text>
</comment>
<evidence type="ECO:0000259" key="6">
    <source>
        <dbReference type="Pfam" id="PF00460"/>
    </source>
</evidence>
<dbReference type="InterPro" id="IPR010930">
    <property type="entry name" value="Flg_bb/hook_C_dom"/>
</dbReference>
<dbReference type="SUPFAM" id="SSF117143">
    <property type="entry name" value="Flagellar hook protein flgE"/>
    <property type="match status" value="1"/>
</dbReference>
<dbReference type="GO" id="GO:0009424">
    <property type="term" value="C:bacterial-type flagellum hook"/>
    <property type="evidence" value="ECO:0007669"/>
    <property type="project" value="TreeGrafter"/>
</dbReference>
<dbReference type="EMBL" id="FMJD01000002">
    <property type="protein sequence ID" value="SCM71081.1"/>
    <property type="molecule type" value="Genomic_DNA"/>
</dbReference>
<dbReference type="InterPro" id="IPR011491">
    <property type="entry name" value="FlgE_D2"/>
</dbReference>